<gene>
    <name evidence="1" type="ORF">F5148DRAFT_712319</name>
</gene>
<dbReference type="EMBL" id="JAGFNK010000570">
    <property type="protein sequence ID" value="KAI9448669.1"/>
    <property type="molecule type" value="Genomic_DNA"/>
</dbReference>
<comment type="caution">
    <text evidence="1">The sequence shown here is derived from an EMBL/GenBank/DDBJ whole genome shotgun (WGS) entry which is preliminary data.</text>
</comment>
<protein>
    <submittedName>
        <fullName evidence="1">Uncharacterized protein</fullName>
    </submittedName>
</protein>
<accession>A0ACC0TTV8</accession>
<keyword evidence="2" id="KW-1185">Reference proteome</keyword>
<dbReference type="Proteomes" id="UP001207468">
    <property type="component" value="Unassembled WGS sequence"/>
</dbReference>
<evidence type="ECO:0000313" key="1">
    <source>
        <dbReference type="EMBL" id="KAI9448669.1"/>
    </source>
</evidence>
<organism evidence="1 2">
    <name type="scientific">Russula earlei</name>
    <dbReference type="NCBI Taxonomy" id="71964"/>
    <lineage>
        <taxon>Eukaryota</taxon>
        <taxon>Fungi</taxon>
        <taxon>Dikarya</taxon>
        <taxon>Basidiomycota</taxon>
        <taxon>Agaricomycotina</taxon>
        <taxon>Agaricomycetes</taxon>
        <taxon>Russulales</taxon>
        <taxon>Russulaceae</taxon>
        <taxon>Russula</taxon>
    </lineage>
</organism>
<evidence type="ECO:0000313" key="2">
    <source>
        <dbReference type="Proteomes" id="UP001207468"/>
    </source>
</evidence>
<name>A0ACC0TTV8_9AGAM</name>
<sequence>MLTLISSLPVFLCFGIPAYQCLPPPLCPRWPRTLFKYHLPCTRRCHRSPQPRLISTSFVGEQFKGATILLDLSAYLAGKASRPAMKSTTTSSLTSALLSPRHQSPYLHLISGNAMRYQRGVYDRNSMPS</sequence>
<reference evidence="1" key="1">
    <citation type="submission" date="2021-03" db="EMBL/GenBank/DDBJ databases">
        <title>Evolutionary priming and transition to the ectomycorrhizal habit in an iconic lineage of mushroom-forming fungi: is preadaptation a requirement?</title>
        <authorList>
            <consortium name="DOE Joint Genome Institute"/>
            <person name="Looney B.P."/>
            <person name="Miyauchi S."/>
            <person name="Morin E."/>
            <person name="Drula E."/>
            <person name="Courty P.E."/>
            <person name="Chicoki N."/>
            <person name="Fauchery L."/>
            <person name="Kohler A."/>
            <person name="Kuo A."/>
            <person name="LaButti K."/>
            <person name="Pangilinan J."/>
            <person name="Lipzen A."/>
            <person name="Riley R."/>
            <person name="Andreopoulos W."/>
            <person name="He G."/>
            <person name="Johnson J."/>
            <person name="Barry K.W."/>
            <person name="Grigoriev I.V."/>
            <person name="Nagy L."/>
            <person name="Hibbett D."/>
            <person name="Henrissat B."/>
            <person name="Matheny P.B."/>
            <person name="Labbe J."/>
            <person name="Martin A.F."/>
        </authorList>
    </citation>
    <scope>NUCLEOTIDE SEQUENCE</scope>
    <source>
        <strain evidence="1">BPL698</strain>
    </source>
</reference>
<proteinExistence type="predicted"/>